<evidence type="ECO:0000313" key="1">
    <source>
        <dbReference type="EMBL" id="SEH11295.1"/>
    </source>
</evidence>
<proteinExistence type="predicted"/>
<dbReference type="EMBL" id="FNWL01000001">
    <property type="protein sequence ID" value="SEH11295.1"/>
    <property type="molecule type" value="Genomic_DNA"/>
</dbReference>
<dbReference type="AlphaFoldDB" id="A0A1H6FNF2"/>
<keyword evidence="2" id="KW-1185">Reference proteome</keyword>
<reference evidence="2" key="1">
    <citation type="submission" date="2016-10" db="EMBL/GenBank/DDBJ databases">
        <authorList>
            <person name="Varghese N."/>
            <person name="Submissions S."/>
        </authorList>
    </citation>
    <scope>NUCLEOTIDE SEQUENCE [LARGE SCALE GENOMIC DNA]</scope>
    <source>
        <strain evidence="2">CGMCC 1.8981</strain>
    </source>
</reference>
<protein>
    <submittedName>
        <fullName evidence="1">Uncharacterized protein</fullName>
    </submittedName>
</protein>
<organism evidence="1 2">
    <name type="scientific">Natronorubrum sediminis</name>
    <dbReference type="NCBI Taxonomy" id="640943"/>
    <lineage>
        <taxon>Archaea</taxon>
        <taxon>Methanobacteriati</taxon>
        <taxon>Methanobacteriota</taxon>
        <taxon>Stenosarchaea group</taxon>
        <taxon>Halobacteria</taxon>
        <taxon>Halobacteriales</taxon>
        <taxon>Natrialbaceae</taxon>
        <taxon>Natronorubrum</taxon>
    </lineage>
</organism>
<name>A0A1H6FNF2_9EURY</name>
<sequence>MVVHSVDHVGYRADFEGYFREVCENVIVLEGCRGTRFDGFKFEMAFRSRETGVACFTDP</sequence>
<accession>A0A1H6FNF2</accession>
<evidence type="ECO:0000313" key="2">
    <source>
        <dbReference type="Proteomes" id="UP000199112"/>
    </source>
</evidence>
<dbReference type="Proteomes" id="UP000199112">
    <property type="component" value="Unassembled WGS sequence"/>
</dbReference>
<gene>
    <name evidence="1" type="ORF">SAMN04487967_0286</name>
</gene>